<feature type="region of interest" description="Disordered" evidence="12">
    <location>
        <begin position="438"/>
        <end position="481"/>
    </location>
</feature>
<dbReference type="InterPro" id="IPR053951">
    <property type="entry name" value="K_trans_N"/>
</dbReference>
<comment type="caution">
    <text evidence="16">The sequence shown here is derived from an EMBL/GenBank/DDBJ whole genome shotgun (WGS) entry which is preliminary data.</text>
</comment>
<organism evidence="16 17">
    <name type="scientific">Hibiscus syriacus</name>
    <name type="common">Rose of Sharon</name>
    <dbReference type="NCBI Taxonomy" id="106335"/>
    <lineage>
        <taxon>Eukaryota</taxon>
        <taxon>Viridiplantae</taxon>
        <taxon>Streptophyta</taxon>
        <taxon>Embryophyta</taxon>
        <taxon>Tracheophyta</taxon>
        <taxon>Spermatophyta</taxon>
        <taxon>Magnoliopsida</taxon>
        <taxon>eudicotyledons</taxon>
        <taxon>Gunneridae</taxon>
        <taxon>Pentapetalae</taxon>
        <taxon>rosids</taxon>
        <taxon>malvids</taxon>
        <taxon>Malvales</taxon>
        <taxon>Malvaceae</taxon>
        <taxon>Malvoideae</taxon>
        <taxon>Hibiscus</taxon>
    </lineage>
</organism>
<keyword evidence="11" id="KW-0479">Metal-binding</keyword>
<dbReference type="InterPro" id="IPR001584">
    <property type="entry name" value="Integrase_cat-core"/>
</dbReference>
<keyword evidence="3" id="KW-0813">Transport</keyword>
<dbReference type="InterPro" id="IPR003855">
    <property type="entry name" value="K+_transporter"/>
</dbReference>
<keyword evidence="6" id="KW-0378">Hydrolase</keyword>
<dbReference type="Pfam" id="PF00665">
    <property type="entry name" value="rve"/>
    <property type="match status" value="1"/>
</dbReference>
<evidence type="ECO:0000256" key="9">
    <source>
        <dbReference type="ARBA" id="ARBA00023065"/>
    </source>
</evidence>
<keyword evidence="6" id="KW-0645">Protease</keyword>
<evidence type="ECO:0000313" key="16">
    <source>
        <dbReference type="EMBL" id="KAE8695627.1"/>
    </source>
</evidence>
<evidence type="ECO:0000256" key="3">
    <source>
        <dbReference type="ARBA" id="ARBA00022448"/>
    </source>
</evidence>
<feature type="transmembrane region" description="Helical" evidence="13">
    <location>
        <begin position="1650"/>
        <end position="1669"/>
    </location>
</feature>
<keyword evidence="11" id="KW-0862">Zinc</keyword>
<evidence type="ECO:0000256" key="10">
    <source>
        <dbReference type="ARBA" id="ARBA00023136"/>
    </source>
</evidence>
<evidence type="ECO:0000256" key="1">
    <source>
        <dbReference type="ARBA" id="ARBA00004651"/>
    </source>
</evidence>
<feature type="compositionally biased region" description="Basic and acidic residues" evidence="12">
    <location>
        <begin position="455"/>
        <end position="466"/>
    </location>
</feature>
<feature type="domain" description="Integrase catalytic" evidence="15">
    <location>
        <begin position="692"/>
        <end position="863"/>
    </location>
</feature>
<evidence type="ECO:0000256" key="5">
    <source>
        <dbReference type="ARBA" id="ARBA00022692"/>
    </source>
</evidence>
<feature type="transmembrane region" description="Helical" evidence="13">
    <location>
        <begin position="1675"/>
        <end position="1694"/>
    </location>
</feature>
<feature type="transmembrane region" description="Helical" evidence="13">
    <location>
        <begin position="88"/>
        <end position="109"/>
    </location>
</feature>
<feature type="compositionally biased region" description="Basic residues" evidence="12">
    <location>
        <begin position="467"/>
        <end position="478"/>
    </location>
</feature>
<keyword evidence="11" id="KW-0863">Zinc-finger</keyword>
<keyword evidence="4" id="KW-0633">Potassium transport</keyword>
<dbReference type="PANTHER" id="PTHR30540:SF10">
    <property type="entry name" value="POTASSIUM TRANSPORTER 8"/>
    <property type="match status" value="1"/>
</dbReference>
<dbReference type="GO" id="GO:0004190">
    <property type="term" value="F:aspartic-type endopeptidase activity"/>
    <property type="evidence" value="ECO:0007669"/>
    <property type="project" value="UniProtKB-KW"/>
</dbReference>
<dbReference type="Pfam" id="PF13976">
    <property type="entry name" value="gag_pre-integrs"/>
    <property type="match status" value="1"/>
</dbReference>
<evidence type="ECO:0000256" key="13">
    <source>
        <dbReference type="SAM" id="Phobius"/>
    </source>
</evidence>
<feature type="transmembrane region" description="Helical" evidence="13">
    <location>
        <begin position="1570"/>
        <end position="1593"/>
    </location>
</feature>
<comment type="subcellular location">
    <subcellularLocation>
        <location evidence="1">Cell membrane</location>
        <topology evidence="1">Multi-pass membrane protein</topology>
    </subcellularLocation>
</comment>
<name>A0A6A2ZW37_HIBSY</name>
<dbReference type="Proteomes" id="UP000436088">
    <property type="component" value="Unassembled WGS sequence"/>
</dbReference>
<feature type="transmembrane region" description="Helical" evidence="13">
    <location>
        <begin position="181"/>
        <end position="203"/>
    </location>
</feature>
<keyword evidence="5 13" id="KW-0812">Transmembrane</keyword>
<dbReference type="GO" id="GO:0003676">
    <property type="term" value="F:nucleic acid binding"/>
    <property type="evidence" value="ECO:0007669"/>
    <property type="project" value="InterPro"/>
</dbReference>
<keyword evidence="7" id="KW-0630">Potassium</keyword>
<dbReference type="GO" id="GO:0015074">
    <property type="term" value="P:DNA integration"/>
    <property type="evidence" value="ECO:0007669"/>
    <property type="project" value="InterPro"/>
</dbReference>
<dbReference type="Pfam" id="PF00098">
    <property type="entry name" value="zf-CCHC"/>
    <property type="match status" value="1"/>
</dbReference>
<keyword evidence="17" id="KW-1185">Reference proteome</keyword>
<dbReference type="SUPFAM" id="SSF56672">
    <property type="entry name" value="DNA/RNA polymerases"/>
    <property type="match status" value="1"/>
</dbReference>
<evidence type="ECO:0000256" key="6">
    <source>
        <dbReference type="ARBA" id="ARBA00022750"/>
    </source>
</evidence>
<dbReference type="InterPro" id="IPR054722">
    <property type="entry name" value="PolX-like_BBD"/>
</dbReference>
<keyword evidence="6" id="KW-0064">Aspartyl protease</keyword>
<keyword evidence="9" id="KW-0406">Ion transport</keyword>
<feature type="transmembrane region" description="Helical" evidence="13">
    <location>
        <begin position="249"/>
        <end position="271"/>
    </location>
</feature>
<evidence type="ECO:0000259" key="15">
    <source>
        <dbReference type="PROSITE" id="PS50994"/>
    </source>
</evidence>
<proteinExistence type="inferred from homology"/>
<dbReference type="InterPro" id="IPR057670">
    <property type="entry name" value="SH3_retrovirus"/>
</dbReference>
<dbReference type="InterPro" id="IPR053952">
    <property type="entry name" value="K_trans_C"/>
</dbReference>
<dbReference type="Gene3D" id="3.30.420.10">
    <property type="entry name" value="Ribonuclease H-like superfamily/Ribonuclease H"/>
    <property type="match status" value="1"/>
</dbReference>
<dbReference type="InterPro" id="IPR001878">
    <property type="entry name" value="Znf_CCHC"/>
</dbReference>
<evidence type="ECO:0000256" key="7">
    <source>
        <dbReference type="ARBA" id="ARBA00022958"/>
    </source>
</evidence>
<dbReference type="SMART" id="SM00343">
    <property type="entry name" value="ZnF_C2HC"/>
    <property type="match status" value="1"/>
</dbReference>
<dbReference type="InterPro" id="IPR012337">
    <property type="entry name" value="RNaseH-like_sf"/>
</dbReference>
<dbReference type="PANTHER" id="PTHR30540">
    <property type="entry name" value="OSMOTIC STRESS POTASSIUM TRANSPORTER"/>
    <property type="match status" value="1"/>
</dbReference>
<dbReference type="Pfam" id="PF07727">
    <property type="entry name" value="RVT_2"/>
    <property type="match status" value="1"/>
</dbReference>
<evidence type="ECO:0000256" key="12">
    <source>
        <dbReference type="SAM" id="MobiDB-lite"/>
    </source>
</evidence>
<evidence type="ECO:0000256" key="8">
    <source>
        <dbReference type="ARBA" id="ARBA00022989"/>
    </source>
</evidence>
<evidence type="ECO:0000256" key="4">
    <source>
        <dbReference type="ARBA" id="ARBA00022538"/>
    </source>
</evidence>
<keyword evidence="10 13" id="KW-0472">Membrane</keyword>
<reference evidence="16" key="1">
    <citation type="submission" date="2019-09" db="EMBL/GenBank/DDBJ databases">
        <title>Draft genome information of white flower Hibiscus syriacus.</title>
        <authorList>
            <person name="Kim Y.-M."/>
        </authorList>
    </citation>
    <scope>NUCLEOTIDE SEQUENCE [LARGE SCALE GENOMIC DNA]</scope>
    <source>
        <strain evidence="16">YM2019G1</strain>
    </source>
</reference>
<protein>
    <submittedName>
        <fullName evidence="16">Potassium transporter 10</fullName>
    </submittedName>
</protein>
<dbReference type="Pfam" id="PF02705">
    <property type="entry name" value="K_trans"/>
    <property type="match status" value="2"/>
</dbReference>
<dbReference type="Pfam" id="PF22936">
    <property type="entry name" value="Pol_BBD"/>
    <property type="match status" value="1"/>
</dbReference>
<dbReference type="SUPFAM" id="SSF53098">
    <property type="entry name" value="Ribonuclease H-like"/>
    <property type="match status" value="1"/>
</dbReference>
<dbReference type="Gene3D" id="4.10.60.10">
    <property type="entry name" value="Zinc finger, CCHC-type"/>
    <property type="match status" value="1"/>
</dbReference>
<evidence type="ECO:0000259" key="14">
    <source>
        <dbReference type="PROSITE" id="PS50158"/>
    </source>
</evidence>
<dbReference type="GO" id="GO:0008270">
    <property type="term" value="F:zinc ion binding"/>
    <property type="evidence" value="ECO:0007669"/>
    <property type="project" value="UniProtKB-KW"/>
</dbReference>
<dbReference type="Pfam" id="PF14223">
    <property type="entry name" value="Retrotran_gag_2"/>
    <property type="match status" value="1"/>
</dbReference>
<dbReference type="Pfam" id="PF22776">
    <property type="entry name" value="K_trans_C"/>
    <property type="match status" value="1"/>
</dbReference>
<dbReference type="InterPro" id="IPR043502">
    <property type="entry name" value="DNA/RNA_pol_sf"/>
</dbReference>
<feature type="transmembrane region" description="Helical" evidence="13">
    <location>
        <begin position="1706"/>
        <end position="1724"/>
    </location>
</feature>
<dbReference type="GO" id="GO:0005886">
    <property type="term" value="C:plasma membrane"/>
    <property type="evidence" value="ECO:0007669"/>
    <property type="project" value="UniProtKB-SubCell"/>
</dbReference>
<dbReference type="PROSITE" id="PS50994">
    <property type="entry name" value="INTEGRASE"/>
    <property type="match status" value="1"/>
</dbReference>
<dbReference type="InterPro" id="IPR013103">
    <property type="entry name" value="RVT_2"/>
</dbReference>
<dbReference type="GO" id="GO:0015079">
    <property type="term" value="F:potassium ion transmembrane transporter activity"/>
    <property type="evidence" value="ECO:0007669"/>
    <property type="project" value="InterPro"/>
</dbReference>
<dbReference type="EMBL" id="VEPZ02001077">
    <property type="protein sequence ID" value="KAE8695627.1"/>
    <property type="molecule type" value="Genomic_DNA"/>
</dbReference>
<feature type="transmembrane region" description="Helical" evidence="13">
    <location>
        <begin position="1517"/>
        <end position="1538"/>
    </location>
</feature>
<accession>A0A6A2ZW37</accession>
<evidence type="ECO:0000313" key="17">
    <source>
        <dbReference type="Proteomes" id="UP000436088"/>
    </source>
</evidence>
<dbReference type="InterPro" id="IPR036397">
    <property type="entry name" value="RNaseH_sf"/>
</dbReference>
<dbReference type="InterPro" id="IPR036875">
    <property type="entry name" value="Znf_CCHC_sf"/>
</dbReference>
<dbReference type="CDD" id="cd09272">
    <property type="entry name" value="RNase_HI_RT_Ty1"/>
    <property type="match status" value="1"/>
</dbReference>
<dbReference type="InterPro" id="IPR025724">
    <property type="entry name" value="GAG-pre-integrase_dom"/>
</dbReference>
<feature type="transmembrane region" description="Helical" evidence="13">
    <location>
        <begin position="223"/>
        <end position="242"/>
    </location>
</feature>
<comment type="similarity">
    <text evidence="2">Belongs to the HAK/KUP transporter (TC 2.A.72.3) family.</text>
</comment>
<keyword evidence="8 13" id="KW-1133">Transmembrane helix</keyword>
<gene>
    <name evidence="16" type="ORF">F3Y22_tig00110694pilonHSYRG00049</name>
</gene>
<sequence>MLFLDSSTLPASSPAYDLYTPIKFMMDLEGEGVTPKGPIKKKESWKTVLSLAYQSLGVVYGDLSTSPLYVYKSAFAEDIHHSDTNEEIFGVLSFVFWTLTLMPLLKYVFIVLRADDNGEGGTFALYSLLCRHARVSSLPNCQLADEELSEYKKDGMASNNRSLLGSSLKSTLEKHKILQRLLLVLALIGTCMVIGDGVLTPAISVFSAISGLELSMSKEQHRYVEVPAACAILIFLFALQHYGTNRVGFLFAPVVVTWLLCISAIGVYNIFRWNPHVYKALSPYYMYKFLKKTRKGSWMSLGGILLCITETIRSSQIRVGAMVADEGKQRKKTTAGLMAALSSMYEKPSTSNKVHLMRQLFNLRMTERASVAQHLNELNTITTQLSSVEIEFDDEVRALILLSSLPDSWNATVTAVSSSSGNSKLKFDDVRDLELSEEIRRRESGEASTSSALHTESRGRTSEKNSNRSRSKSRRGKSRTGDKDFTCYNCGKKGHFKRDCRALKKNTGAQESANMTEETGASFHSTPCREIMKNYVSGDFGKVHLADDETLKIVGKGDIRLKLPNQTTWTLKGVRHIPGLKRNLISVGQLDGEGFSTTFSGCEWKITKGALVIARGKKTGTLYITSNLENIIVVADADGKSNLWHQRLGHMSEKGMKTLLSKGKLPDLKNVDVGLCEDYIFGKQKKVSFAKIGKTPKAKKLELVHTDVWGPSPVPSLAGSLYYVTFIDDSTKKVWVYFLKKKSEVFDTFRKWKAMVKNETGMKVKRLRSDNGGEYRNRRFRDFCANNGIKMETTVPMTPQQNGVAERMNRTLNERARSMRIHVGLPKFLWAEAINTAAYLINHSAERSKLDAKSNKCAFVGYGGDEFGYRFWDYENRKIIRSRDVIFNENVMYKDRPTVESSNTEAETKEFAEFEEISGNDVQISPEAVQEEEPDTPELRRSSIFLKPTRRYSPSLHYLLLTDNGEPECYDEAMQVEDSVKWESSMKDEMDLLMSNQTWELAELPPGKKALHNKWIYRIKEEHDGSKRYKARLVVKGFQQKECIDYNEIFSPVVKLSTIRLVLKIVAAENLHLEQLDVKTTFLHGDLEEEIYMRQLECFIEVGKKNLVCRLKKSLYGLKQAPRQWYKKFDSFMSSSGFTRYQEDHCCYIKRFDNSFIILLLYVDDMLVAGSHMQEIINLKQKLSKQFAMKDLGAVKQILGMRIKRDTKSGTLILSHAEYINKVLSRFKMQDAKPVSTPLGVHFRLSKEQSPKTEEERAHMVKVPYASAIGSLMYVMVCTRPDIAQEVGAVSKHMNNPGKVHWEAVKWILRYLRGTTNKTLCFKGGDTILTGYVDADLAGNVDIRRSNTGYVYTLGGTAVSWVSQLQKIVALSTTEAEYVAVTEASKEMVWLQSFLEELGKKQENNVLYWESQSVIHLAKNPSFHSRTKHIQLRYHFIRSLLEDGILKLEKISGAQNPADMLTKMVTTDKLKLCSTSVGMLNKRSAAVRRRKHNWLNSVINFSGSEAMFVDLGHFSQFATYLHIAFTFVVYPSLILAYMGQAAYLSRHHILETDYRIGFYVSVPEKIRWPVLVIAIFAAVVGSQAIITGTFSIIKQCSALGCFPRVKIIHTSSKIHGQIYIPEINWTLMLLYLAVTVGFRDTKRMGNASGLAVITVMLVTTCLMSLVIVLCWHKSVFLAILFIFFFGSFEALYFSASLIKFLEGARVPIALALIFSAIMYVWHYGTLKKYEFDVQNKVSINWLLALGPTLGIVRVRGIGLIHTELVSGIPAIFSHFVTNLPAFHQVVVFLCIKSVPVPHVSPEERFLVGRVGPKEYRLYRCITRYGYRDIHKDDLEFEKDLICSIAEFIRSERPECSIQTMDSENDEKMTVIGTSSSNLGVRMHEDGEEDSSEIVCTSEIKMTKSPSRLKKRVRFVVPESPQIDIDAKEELRELMEAREAGMAFILGHSYVRAKKGSSLMKKIVINLGYDFLRRNSRGPTYALSIPHASTLEVGMVYLV</sequence>
<dbReference type="Pfam" id="PF25597">
    <property type="entry name" value="SH3_retrovirus"/>
    <property type="match status" value="1"/>
</dbReference>
<evidence type="ECO:0000256" key="2">
    <source>
        <dbReference type="ARBA" id="ARBA00008440"/>
    </source>
</evidence>
<dbReference type="SUPFAM" id="SSF57756">
    <property type="entry name" value="Retrovirus zinc finger-like domains"/>
    <property type="match status" value="1"/>
</dbReference>
<feature type="domain" description="CCHC-type" evidence="14">
    <location>
        <begin position="487"/>
        <end position="501"/>
    </location>
</feature>
<evidence type="ECO:0000256" key="11">
    <source>
        <dbReference type="PROSITE-ProRule" id="PRU00047"/>
    </source>
</evidence>
<dbReference type="PROSITE" id="PS50158">
    <property type="entry name" value="ZF_CCHC"/>
    <property type="match status" value="1"/>
</dbReference>